<dbReference type="GO" id="GO:0022857">
    <property type="term" value="F:transmembrane transporter activity"/>
    <property type="evidence" value="ECO:0007669"/>
    <property type="project" value="InterPro"/>
</dbReference>
<dbReference type="PANTHER" id="PTHR30561:SF1">
    <property type="entry name" value="MULTIDRUG TRANSPORTER EMRE"/>
    <property type="match status" value="1"/>
</dbReference>
<feature type="transmembrane region" description="Helical" evidence="9">
    <location>
        <begin position="32"/>
        <end position="50"/>
    </location>
</feature>
<accession>A0A9Q8TY68</accession>
<evidence type="ECO:0000256" key="6">
    <source>
        <dbReference type="ARBA" id="ARBA00023136"/>
    </source>
</evidence>
<evidence type="ECO:0000256" key="7">
    <source>
        <dbReference type="ARBA" id="ARBA00038032"/>
    </source>
</evidence>
<keyword evidence="6 9" id="KW-0472">Membrane</keyword>
<dbReference type="GO" id="GO:0005886">
    <property type="term" value="C:plasma membrane"/>
    <property type="evidence" value="ECO:0007669"/>
    <property type="project" value="UniProtKB-SubCell"/>
</dbReference>
<evidence type="ECO:0000256" key="3">
    <source>
        <dbReference type="ARBA" id="ARBA00022475"/>
    </source>
</evidence>
<keyword evidence="2" id="KW-0813">Transport</keyword>
<dbReference type="FunFam" id="1.10.3730.20:FF:000001">
    <property type="entry name" value="Quaternary ammonium compound resistance transporter SugE"/>
    <property type="match status" value="1"/>
</dbReference>
<gene>
    <name evidence="10" type="ORF">M9393_00420</name>
</gene>
<proteinExistence type="inferred from homology"/>
<dbReference type="GO" id="GO:1990961">
    <property type="term" value="P:xenobiotic detoxification by transmembrane export across the plasma membrane"/>
    <property type="evidence" value="ECO:0007669"/>
    <property type="project" value="UniProtKB-ARBA"/>
</dbReference>
<evidence type="ECO:0000256" key="5">
    <source>
        <dbReference type="ARBA" id="ARBA00022989"/>
    </source>
</evidence>
<evidence type="ECO:0000256" key="4">
    <source>
        <dbReference type="ARBA" id="ARBA00022692"/>
    </source>
</evidence>
<reference evidence="10" key="1">
    <citation type="submission" date="2022-05" db="EMBL/GenBank/DDBJ databases">
        <title>Impact of host demography and evolutionary history on endosymbiont molecular evolution: a test in carpenter ants (Genus Camponotus) and their Blochmannia endosymbionts.</title>
        <authorList>
            <person name="Manthey J.D."/>
            <person name="Giron J.C."/>
            <person name="Hruska J.P."/>
        </authorList>
    </citation>
    <scope>NUCLEOTIDE SEQUENCE</scope>
    <source>
        <strain evidence="10">C-039</strain>
    </source>
</reference>
<evidence type="ECO:0000256" key="2">
    <source>
        <dbReference type="ARBA" id="ARBA00022448"/>
    </source>
</evidence>
<dbReference type="InterPro" id="IPR037185">
    <property type="entry name" value="EmrE-like"/>
</dbReference>
<keyword evidence="4 8" id="KW-0812">Transmembrane</keyword>
<organism evidence="10 11">
    <name type="scientific">Candidatus Blochmannia vicinus</name>
    <name type="common">nom. nud.</name>
    <dbReference type="NCBI Taxonomy" id="251540"/>
    <lineage>
        <taxon>Bacteria</taxon>
        <taxon>Pseudomonadati</taxon>
        <taxon>Pseudomonadota</taxon>
        <taxon>Gammaproteobacteria</taxon>
        <taxon>Enterobacterales</taxon>
        <taxon>Enterobacteriaceae</taxon>
        <taxon>ant endosymbionts</taxon>
        <taxon>Candidatus Blochmanniella</taxon>
    </lineage>
</organism>
<dbReference type="AlphaFoldDB" id="A0A9Q8TY68"/>
<dbReference type="RefSeq" id="WP_250235967.1">
    <property type="nucleotide sequence ID" value="NZ_CP097753.1"/>
</dbReference>
<protein>
    <submittedName>
        <fullName evidence="10">Multidrug efflux SMR transporter</fullName>
    </submittedName>
</protein>
<dbReference type="PANTHER" id="PTHR30561">
    <property type="entry name" value="SMR FAMILY PROTON-DEPENDENT DRUG EFFLUX TRANSPORTER SUGE"/>
    <property type="match status" value="1"/>
</dbReference>
<dbReference type="Gene3D" id="1.10.3730.20">
    <property type="match status" value="1"/>
</dbReference>
<comment type="subcellular location">
    <subcellularLocation>
        <location evidence="1 8">Cell membrane</location>
        <topology evidence="1 8">Multi-pass membrane protein</topology>
    </subcellularLocation>
</comment>
<feature type="transmembrane region" description="Helical" evidence="9">
    <location>
        <begin position="57"/>
        <end position="78"/>
    </location>
</feature>
<dbReference type="SUPFAM" id="SSF103481">
    <property type="entry name" value="Multidrug resistance efflux transporter EmrE"/>
    <property type="match status" value="1"/>
</dbReference>
<name>A0A9Q8TY68_9ENTR</name>
<dbReference type="EMBL" id="CP097753">
    <property type="protein sequence ID" value="URJ28231.1"/>
    <property type="molecule type" value="Genomic_DNA"/>
</dbReference>
<evidence type="ECO:0000256" key="1">
    <source>
        <dbReference type="ARBA" id="ARBA00004651"/>
    </source>
</evidence>
<evidence type="ECO:0000256" key="9">
    <source>
        <dbReference type="SAM" id="Phobius"/>
    </source>
</evidence>
<keyword evidence="3" id="KW-1003">Cell membrane</keyword>
<dbReference type="Proteomes" id="UP001056209">
    <property type="component" value="Chromosome"/>
</dbReference>
<sequence length="109" mass="11954">MDYLYLFVAILSEVVATASLKASEGFSKLYPSIVVVIGYLLSFILLSLVLQTIPMGIAYSCWAGLGIIFITIVGYLFYDQKLDSLAIIGITFIIIGVVLINVFSRAIKH</sequence>
<dbReference type="InterPro" id="IPR000390">
    <property type="entry name" value="Small_drug/metabolite_transptr"/>
</dbReference>
<dbReference type="InterPro" id="IPR045324">
    <property type="entry name" value="Small_multidrug_res"/>
</dbReference>
<keyword evidence="5 9" id="KW-1133">Transmembrane helix</keyword>
<dbReference type="Pfam" id="PF00893">
    <property type="entry name" value="Multi_Drug_Res"/>
    <property type="match status" value="1"/>
</dbReference>
<evidence type="ECO:0000256" key="8">
    <source>
        <dbReference type="RuleBase" id="RU003942"/>
    </source>
</evidence>
<evidence type="ECO:0000313" key="11">
    <source>
        <dbReference type="Proteomes" id="UP001056209"/>
    </source>
</evidence>
<feature type="transmembrane region" description="Helical" evidence="9">
    <location>
        <begin position="84"/>
        <end position="103"/>
    </location>
</feature>
<comment type="similarity">
    <text evidence="7 8">Belongs to the drug/metabolite transporter (DMT) superfamily. Small multidrug resistance (SMR) (TC 2.A.7.1) family.</text>
</comment>
<evidence type="ECO:0000313" key="10">
    <source>
        <dbReference type="EMBL" id="URJ28231.1"/>
    </source>
</evidence>